<sequence>MALGLGWAGTGSPRRRRRRSAPSGHAPASWERLIGRAGVQCPRLPQVGEAVGAVRWGESSGPSHTFGFTVSPPSSPSGAYQSTVLLHTTHNLTESIVVHRRYTGFN</sequence>
<reference evidence="3" key="1">
    <citation type="submission" date="2025-08" db="UniProtKB">
        <authorList>
            <consortium name="RefSeq"/>
        </authorList>
    </citation>
    <scope>IDENTIFICATION</scope>
    <source>
        <tissue evidence="3">Whole organism</tissue>
    </source>
</reference>
<proteinExistence type="predicted"/>
<protein>
    <submittedName>
        <fullName evidence="3">Uncharacterized protein LOC127748826</fullName>
    </submittedName>
</protein>
<organism evidence="2 3">
    <name type="scientific">Frankliniella occidentalis</name>
    <name type="common">Western flower thrips</name>
    <name type="synonym">Euthrips occidentalis</name>
    <dbReference type="NCBI Taxonomy" id="133901"/>
    <lineage>
        <taxon>Eukaryota</taxon>
        <taxon>Metazoa</taxon>
        <taxon>Ecdysozoa</taxon>
        <taxon>Arthropoda</taxon>
        <taxon>Hexapoda</taxon>
        <taxon>Insecta</taxon>
        <taxon>Pterygota</taxon>
        <taxon>Neoptera</taxon>
        <taxon>Paraneoptera</taxon>
        <taxon>Thysanoptera</taxon>
        <taxon>Terebrantia</taxon>
        <taxon>Thripoidea</taxon>
        <taxon>Thripidae</taxon>
        <taxon>Frankliniella</taxon>
    </lineage>
</organism>
<gene>
    <name evidence="3" type="primary">LOC127748826</name>
</gene>
<evidence type="ECO:0000313" key="3">
    <source>
        <dbReference type="RefSeq" id="XP_052119803.1"/>
    </source>
</evidence>
<evidence type="ECO:0000313" key="2">
    <source>
        <dbReference type="Proteomes" id="UP000504606"/>
    </source>
</evidence>
<dbReference type="AlphaFoldDB" id="A0A9C6U1V0"/>
<dbReference type="KEGG" id="foc:127748826"/>
<evidence type="ECO:0000256" key="1">
    <source>
        <dbReference type="SAM" id="MobiDB-lite"/>
    </source>
</evidence>
<accession>A0A9C6U1V0</accession>
<dbReference type="RefSeq" id="XP_052119803.1">
    <property type="nucleotide sequence ID" value="XM_052263843.1"/>
</dbReference>
<dbReference type="Proteomes" id="UP000504606">
    <property type="component" value="Unplaced"/>
</dbReference>
<dbReference type="GeneID" id="127748826"/>
<feature type="region of interest" description="Disordered" evidence="1">
    <location>
        <begin position="1"/>
        <end position="31"/>
    </location>
</feature>
<name>A0A9C6U1V0_FRAOC</name>
<keyword evidence="2" id="KW-1185">Reference proteome</keyword>